<evidence type="ECO:0000313" key="11">
    <source>
        <dbReference type="Proteomes" id="UP000198802"/>
    </source>
</evidence>
<feature type="binding site" evidence="7">
    <location>
        <position position="43"/>
    </location>
    <ligand>
        <name>ATP</name>
        <dbReference type="ChEBI" id="CHEBI:30616"/>
    </ligand>
</feature>
<accession>A0A0S4QV32</accession>
<dbReference type="PROSITE" id="PS00107">
    <property type="entry name" value="PROTEIN_KINASE_ATP"/>
    <property type="match status" value="1"/>
</dbReference>
<evidence type="ECO:0000256" key="3">
    <source>
        <dbReference type="ARBA" id="ARBA00022679"/>
    </source>
</evidence>
<organism evidence="10 11">
    <name type="scientific">Parafrankia irregularis</name>
    <dbReference type="NCBI Taxonomy" id="795642"/>
    <lineage>
        <taxon>Bacteria</taxon>
        <taxon>Bacillati</taxon>
        <taxon>Actinomycetota</taxon>
        <taxon>Actinomycetes</taxon>
        <taxon>Frankiales</taxon>
        <taxon>Frankiaceae</taxon>
        <taxon>Parafrankia</taxon>
    </lineage>
</organism>
<dbReference type="GO" id="GO:0005524">
    <property type="term" value="F:ATP binding"/>
    <property type="evidence" value="ECO:0007669"/>
    <property type="project" value="UniProtKB-UniRule"/>
</dbReference>
<dbReference type="RefSeq" id="WP_091281262.1">
    <property type="nucleotide sequence ID" value="NZ_FAOZ01000018.1"/>
</dbReference>
<proteinExistence type="predicted"/>
<evidence type="ECO:0000256" key="1">
    <source>
        <dbReference type="ARBA" id="ARBA00012513"/>
    </source>
</evidence>
<dbReference type="InterPro" id="IPR000719">
    <property type="entry name" value="Prot_kinase_dom"/>
</dbReference>
<evidence type="ECO:0000259" key="9">
    <source>
        <dbReference type="PROSITE" id="PS50011"/>
    </source>
</evidence>
<gene>
    <name evidence="10" type="ORF">Ga0074812_118102</name>
</gene>
<dbReference type="GO" id="GO:0004674">
    <property type="term" value="F:protein serine/threonine kinase activity"/>
    <property type="evidence" value="ECO:0007669"/>
    <property type="project" value="UniProtKB-KW"/>
</dbReference>
<keyword evidence="2 10" id="KW-0723">Serine/threonine-protein kinase</keyword>
<evidence type="ECO:0000256" key="2">
    <source>
        <dbReference type="ARBA" id="ARBA00022527"/>
    </source>
</evidence>
<evidence type="ECO:0000256" key="7">
    <source>
        <dbReference type="PROSITE-ProRule" id="PRU10141"/>
    </source>
</evidence>
<evidence type="ECO:0000256" key="8">
    <source>
        <dbReference type="SAM" id="MobiDB-lite"/>
    </source>
</evidence>
<dbReference type="CDD" id="cd14014">
    <property type="entry name" value="STKc_PknB_like"/>
    <property type="match status" value="1"/>
</dbReference>
<evidence type="ECO:0000313" key="10">
    <source>
        <dbReference type="EMBL" id="CUU58330.1"/>
    </source>
</evidence>
<feature type="region of interest" description="Disordered" evidence="8">
    <location>
        <begin position="312"/>
        <end position="402"/>
    </location>
</feature>
<evidence type="ECO:0000256" key="4">
    <source>
        <dbReference type="ARBA" id="ARBA00022741"/>
    </source>
</evidence>
<dbReference type="PROSITE" id="PS50011">
    <property type="entry name" value="PROTEIN_KINASE_DOM"/>
    <property type="match status" value="1"/>
</dbReference>
<keyword evidence="11" id="KW-1185">Reference proteome</keyword>
<protein>
    <recommendedName>
        <fullName evidence="1">non-specific serine/threonine protein kinase</fullName>
        <ecNumber evidence="1">2.7.11.1</ecNumber>
    </recommendedName>
</protein>
<evidence type="ECO:0000256" key="6">
    <source>
        <dbReference type="ARBA" id="ARBA00022840"/>
    </source>
</evidence>
<dbReference type="EC" id="2.7.11.1" evidence="1"/>
<dbReference type="Gene3D" id="1.10.510.10">
    <property type="entry name" value="Transferase(Phosphotransferase) domain 1"/>
    <property type="match status" value="1"/>
</dbReference>
<keyword evidence="6 7" id="KW-0067">ATP-binding</keyword>
<keyword evidence="4 7" id="KW-0547">Nucleotide-binding</keyword>
<feature type="compositionally biased region" description="Basic residues" evidence="8">
    <location>
        <begin position="386"/>
        <end position="402"/>
    </location>
</feature>
<dbReference type="PANTHER" id="PTHR43289:SF6">
    <property type="entry name" value="SERINE_THREONINE-PROTEIN KINASE NEKL-3"/>
    <property type="match status" value="1"/>
</dbReference>
<dbReference type="Gene3D" id="3.30.200.20">
    <property type="entry name" value="Phosphorylase Kinase, domain 1"/>
    <property type="match status" value="1"/>
</dbReference>
<dbReference type="InterPro" id="IPR011009">
    <property type="entry name" value="Kinase-like_dom_sf"/>
</dbReference>
<dbReference type="SUPFAM" id="SSF56112">
    <property type="entry name" value="Protein kinase-like (PK-like)"/>
    <property type="match status" value="1"/>
</dbReference>
<evidence type="ECO:0000256" key="5">
    <source>
        <dbReference type="ARBA" id="ARBA00022777"/>
    </source>
</evidence>
<sequence length="402" mass="42610">MNVDRDHIAAALPGYTLGAELGRGGSGVVLAARDEADQRVAVKIMSIADEERPLFGVTGVPRVLAATDPDAEAEARLLAGLDHPHLVKVSHHVRHGDVALIVMELLDGGSLAQRAVAGLSVEAACAIGLGTAAALGHAHSRGVIHRDVKPANILHTSAGVPKLTDFGIAHADVPRAGGRTPVRASSGTPRYMAPEQFTLGELGPATDLYGLGVVLYELLARRPVFQVRPSTKQGWANHHVAVTPRPLTGIPGPVAQVVEWALAKDPDRRPADAREFALALAQAMAGTRGTDWLTRARTPTFLDDDVRAAASRFPARTAERPRQASTPPGDDHGLEPVLDRPDTVDDDVAVDSDTAPDGDTAPERAVAADSDGDALTDSEHRPPPGHPRRPRRSWRSAPWRRS</sequence>
<feature type="compositionally biased region" description="Basic and acidic residues" evidence="8">
    <location>
        <begin position="329"/>
        <end position="343"/>
    </location>
</feature>
<dbReference type="PANTHER" id="PTHR43289">
    <property type="entry name" value="MITOGEN-ACTIVATED PROTEIN KINASE KINASE KINASE 20-RELATED"/>
    <property type="match status" value="1"/>
</dbReference>
<dbReference type="EMBL" id="FAOZ01000018">
    <property type="protein sequence ID" value="CUU58330.1"/>
    <property type="molecule type" value="Genomic_DNA"/>
</dbReference>
<dbReference type="AlphaFoldDB" id="A0A0S4QV32"/>
<keyword evidence="3" id="KW-0808">Transferase</keyword>
<dbReference type="SMART" id="SM00220">
    <property type="entry name" value="S_TKc"/>
    <property type="match status" value="1"/>
</dbReference>
<reference evidence="11" key="1">
    <citation type="submission" date="2015-11" db="EMBL/GenBank/DDBJ databases">
        <authorList>
            <person name="Varghese N."/>
        </authorList>
    </citation>
    <scope>NUCLEOTIDE SEQUENCE [LARGE SCALE GENOMIC DNA]</scope>
    <source>
        <strain evidence="11">DSM 45899</strain>
    </source>
</reference>
<dbReference type="Pfam" id="PF00069">
    <property type="entry name" value="Pkinase"/>
    <property type="match status" value="1"/>
</dbReference>
<dbReference type="InterPro" id="IPR017441">
    <property type="entry name" value="Protein_kinase_ATP_BS"/>
</dbReference>
<keyword evidence="5 10" id="KW-0418">Kinase</keyword>
<feature type="domain" description="Protein kinase" evidence="9">
    <location>
        <begin position="15"/>
        <end position="293"/>
    </location>
</feature>
<feature type="compositionally biased region" description="Acidic residues" evidence="8">
    <location>
        <begin position="344"/>
        <end position="356"/>
    </location>
</feature>
<dbReference type="Proteomes" id="UP000198802">
    <property type="component" value="Unassembled WGS sequence"/>
</dbReference>
<name>A0A0S4QV32_9ACTN</name>